<reference evidence="2 3" key="1">
    <citation type="submission" date="2017-10" db="EMBL/GenBank/DDBJ databases">
        <title>Complete Genome Sequence of Mesoplasma entomophilum.</title>
        <authorList>
            <person name="Knight T.F."/>
            <person name="Citino T."/>
            <person name="Rubinstein R."/>
            <person name="Neuschaefer Z."/>
        </authorList>
    </citation>
    <scope>NUCLEOTIDE SEQUENCE [LARGE SCALE GENOMIC DNA]</scope>
    <source>
        <strain evidence="2 3">TAC</strain>
    </source>
</reference>
<protein>
    <submittedName>
        <fullName evidence="2">Uncharacterized protein</fullName>
    </submittedName>
</protein>
<gene>
    <name evidence="2" type="ORF">CS528_01920</name>
</gene>
<accession>A0A3S5Y033</accession>
<keyword evidence="3" id="KW-1185">Reference proteome</keyword>
<sequence>MNNEIEIDFLEPGLAIIISSLENIEAELKNNKELTFLLDDLNEVEELEDLAKLLTKLKSLEKQLLSEIKALNHLEEFDIVSDLQIATAMSDFLAADEFLFKFTELVETKDIVVTQENILEIFKEEIIKQVNKIYKEAISKLKNIYDNENEFMKVLKIATDESNLNDLREASKLMINLLKIERTVSEEKKYEILAILNKAESLINLIDIWSQYEIDFEEE</sequence>
<name>A0A3S5Y033_9MOLU</name>
<dbReference type="RefSeq" id="WP_099651200.1">
    <property type="nucleotide sequence ID" value="NZ_CP024411.1"/>
</dbReference>
<evidence type="ECO:0000256" key="1">
    <source>
        <dbReference type="SAM" id="Coils"/>
    </source>
</evidence>
<dbReference type="EMBL" id="CP024411">
    <property type="protein sequence ID" value="ATQ35519.1"/>
    <property type="molecule type" value="Genomic_DNA"/>
</dbReference>
<evidence type="ECO:0000313" key="3">
    <source>
        <dbReference type="Proteomes" id="UP000232226"/>
    </source>
</evidence>
<evidence type="ECO:0000313" key="2">
    <source>
        <dbReference type="EMBL" id="ATQ35519.1"/>
    </source>
</evidence>
<dbReference type="KEGG" id="ment:CS528_01920"/>
<dbReference type="AlphaFoldDB" id="A0A3S5Y033"/>
<keyword evidence="1" id="KW-0175">Coiled coil</keyword>
<organism evidence="2 3">
    <name type="scientific">Mesoplasma entomophilum</name>
    <dbReference type="NCBI Taxonomy" id="2149"/>
    <lineage>
        <taxon>Bacteria</taxon>
        <taxon>Bacillati</taxon>
        <taxon>Mycoplasmatota</taxon>
        <taxon>Mollicutes</taxon>
        <taxon>Entomoplasmatales</taxon>
        <taxon>Entomoplasmataceae</taxon>
        <taxon>Mesoplasma</taxon>
    </lineage>
</organism>
<proteinExistence type="predicted"/>
<feature type="coiled-coil region" evidence="1">
    <location>
        <begin position="43"/>
        <end position="70"/>
    </location>
</feature>
<dbReference type="Proteomes" id="UP000232226">
    <property type="component" value="Chromosome"/>
</dbReference>